<organism evidence="3 4">
    <name type="scientific">Candidatus Nitrospira nitrificans</name>
    <dbReference type="NCBI Taxonomy" id="1742973"/>
    <lineage>
        <taxon>Bacteria</taxon>
        <taxon>Pseudomonadati</taxon>
        <taxon>Nitrospirota</taxon>
        <taxon>Nitrospiria</taxon>
        <taxon>Nitrospirales</taxon>
        <taxon>Nitrospiraceae</taxon>
        <taxon>Nitrospira</taxon>
    </lineage>
</organism>
<evidence type="ECO:0000256" key="1">
    <source>
        <dbReference type="SAM" id="Phobius"/>
    </source>
</evidence>
<dbReference type="PANTHER" id="PTHR34351">
    <property type="entry name" value="SLR1927 PROTEIN-RELATED"/>
    <property type="match status" value="1"/>
</dbReference>
<keyword evidence="1" id="KW-0812">Transmembrane</keyword>
<feature type="transmembrane region" description="Helical" evidence="1">
    <location>
        <begin position="20"/>
        <end position="39"/>
    </location>
</feature>
<dbReference type="STRING" id="1742973.COMA2_170124"/>
<evidence type="ECO:0000313" key="4">
    <source>
        <dbReference type="Proteomes" id="UP000198736"/>
    </source>
</evidence>
<proteinExistence type="predicted"/>
<protein>
    <recommendedName>
        <fullName evidence="2">DUF58 domain-containing protein</fullName>
    </recommendedName>
</protein>
<dbReference type="PANTHER" id="PTHR34351:SF1">
    <property type="entry name" value="SLR1927 PROTEIN"/>
    <property type="match status" value="1"/>
</dbReference>
<keyword evidence="1" id="KW-0472">Membrane</keyword>
<feature type="domain" description="DUF58" evidence="2">
    <location>
        <begin position="211"/>
        <end position="314"/>
    </location>
</feature>
<evidence type="ECO:0000313" key="3">
    <source>
        <dbReference type="EMBL" id="CUS34643.1"/>
    </source>
</evidence>
<dbReference type="Pfam" id="PF01882">
    <property type="entry name" value="DUF58"/>
    <property type="match status" value="1"/>
</dbReference>
<feature type="transmembrane region" description="Helical" evidence="1">
    <location>
        <begin position="45"/>
        <end position="68"/>
    </location>
</feature>
<keyword evidence="4" id="KW-1185">Reference proteome</keyword>
<dbReference type="AlphaFoldDB" id="A0A0S4LAE8"/>
<dbReference type="Proteomes" id="UP000198736">
    <property type="component" value="Unassembled WGS sequence"/>
</dbReference>
<sequence length="372" mass="41243">MLRQSPSFLHRMFRHRSTSVTSVGVQFLLFTMAIGIAAINTGNNLFYLLLAMMLSLVLISGIAAEYCLRRLEFRRHLPDHLIVNEPTTVTLVVKNRKSQLPSFSLKLFDVSDGRKLDRGLEIRQLPPGASQLVSYPLVATRRGRLQLDGVCVGTEFPFGLFMKHTFYPMDETVLVCPELKPIDERLFQGLLTIGAEQSVPQRGPGNDLYNLRLYHAGDDSRSIHWPTTARTSQLTVRETEAEDQRRAAIYLPTVAPASHDALFEQAVSVTAFIIQHLAERGYMLQLLVGSSRSSFGQGDHHLLELLRMLALCERCSPLAGSVVPTELSGDPLEVDEGAMIVVQAWRGPGDIEPDQPTILLNGHLLAGVSHAV</sequence>
<dbReference type="EMBL" id="CZPZ01000009">
    <property type="protein sequence ID" value="CUS34643.1"/>
    <property type="molecule type" value="Genomic_DNA"/>
</dbReference>
<dbReference type="InterPro" id="IPR002881">
    <property type="entry name" value="DUF58"/>
</dbReference>
<reference evidence="4" key="1">
    <citation type="submission" date="2015-10" db="EMBL/GenBank/DDBJ databases">
        <authorList>
            <person name="Luecker S."/>
            <person name="Luecker S."/>
        </authorList>
    </citation>
    <scope>NUCLEOTIDE SEQUENCE [LARGE SCALE GENOMIC DNA]</scope>
</reference>
<keyword evidence="1" id="KW-1133">Transmembrane helix</keyword>
<evidence type="ECO:0000259" key="2">
    <source>
        <dbReference type="Pfam" id="PF01882"/>
    </source>
</evidence>
<name>A0A0S4LAE8_9BACT</name>
<dbReference type="OrthoDB" id="9778037at2"/>
<accession>A0A0S4LAE8</accession>
<gene>
    <name evidence="3" type="ORF">COMA2_170124</name>
</gene>